<dbReference type="EMBL" id="CP054257">
    <property type="protein sequence ID" value="QTQ11835.1"/>
    <property type="molecule type" value="Genomic_DNA"/>
</dbReference>
<dbReference type="AlphaFoldDB" id="A0A975ICE4"/>
<proteinExistence type="inferred from homology"/>
<dbReference type="InterPro" id="IPR023165">
    <property type="entry name" value="rRNA_Ade_diMease-like_C"/>
</dbReference>
<dbReference type="PROSITE" id="PS01131">
    <property type="entry name" value="RRNA_A_DIMETH"/>
    <property type="match status" value="1"/>
</dbReference>
<dbReference type="SMART" id="SM00650">
    <property type="entry name" value="rADc"/>
    <property type="match status" value="1"/>
</dbReference>
<dbReference type="Gene3D" id="3.40.50.150">
    <property type="entry name" value="Vaccinia Virus protein VP39"/>
    <property type="match status" value="1"/>
</dbReference>
<keyword evidence="3 7" id="KW-0489">Methyltransferase</keyword>
<feature type="binding site" evidence="7 8">
    <location>
        <position position="80"/>
    </location>
    <ligand>
        <name>S-adenosyl-L-methionine</name>
        <dbReference type="ChEBI" id="CHEBI:59789"/>
    </ligand>
</feature>
<dbReference type="PANTHER" id="PTHR11727">
    <property type="entry name" value="DIMETHYLADENOSINE TRANSFERASE"/>
    <property type="match status" value="1"/>
</dbReference>
<evidence type="ECO:0000256" key="6">
    <source>
        <dbReference type="ARBA" id="ARBA00022884"/>
    </source>
</evidence>
<keyword evidence="4 7" id="KW-0808">Transferase</keyword>
<evidence type="ECO:0000256" key="4">
    <source>
        <dbReference type="ARBA" id="ARBA00022679"/>
    </source>
</evidence>
<reference evidence="10" key="1">
    <citation type="submission" date="2020-05" db="EMBL/GenBank/DDBJ databases">
        <authorList>
            <person name="Zeng H."/>
            <person name="Chan Y.K."/>
            <person name="Watt R.M."/>
        </authorList>
    </citation>
    <scope>NUCLEOTIDE SEQUENCE</scope>
    <source>
        <strain evidence="10">ATCC 700773</strain>
    </source>
</reference>
<dbReference type="NCBIfam" id="TIGR00755">
    <property type="entry name" value="ksgA"/>
    <property type="match status" value="1"/>
</dbReference>
<keyword evidence="1 7" id="KW-0963">Cytoplasm</keyword>
<evidence type="ECO:0000313" key="10">
    <source>
        <dbReference type="EMBL" id="QTQ11835.1"/>
    </source>
</evidence>
<keyword evidence="2 7" id="KW-0698">rRNA processing</keyword>
<dbReference type="Gene3D" id="1.10.8.100">
    <property type="entry name" value="Ribosomal RNA adenine dimethylase-like, domain 2"/>
    <property type="match status" value="1"/>
</dbReference>
<comment type="catalytic activity">
    <reaction evidence="7">
        <text>adenosine(1518)/adenosine(1519) in 16S rRNA + 4 S-adenosyl-L-methionine = N(6)-dimethyladenosine(1518)/N(6)-dimethyladenosine(1519) in 16S rRNA + 4 S-adenosyl-L-homocysteine + 4 H(+)</text>
        <dbReference type="Rhea" id="RHEA:19609"/>
        <dbReference type="Rhea" id="RHEA-COMP:10232"/>
        <dbReference type="Rhea" id="RHEA-COMP:10233"/>
        <dbReference type="ChEBI" id="CHEBI:15378"/>
        <dbReference type="ChEBI" id="CHEBI:57856"/>
        <dbReference type="ChEBI" id="CHEBI:59789"/>
        <dbReference type="ChEBI" id="CHEBI:74411"/>
        <dbReference type="ChEBI" id="CHEBI:74493"/>
        <dbReference type="EC" id="2.1.1.182"/>
    </reaction>
</comment>
<dbReference type="CDD" id="cd02440">
    <property type="entry name" value="AdoMet_MTases"/>
    <property type="match status" value="1"/>
</dbReference>
<dbReference type="RefSeq" id="WP_210116547.1">
    <property type="nucleotide sequence ID" value="NZ_CP054257.1"/>
</dbReference>
<evidence type="ECO:0000256" key="8">
    <source>
        <dbReference type="PROSITE-ProRule" id="PRU01026"/>
    </source>
</evidence>
<accession>A0A975ICE4</accession>
<dbReference type="InterPro" id="IPR020596">
    <property type="entry name" value="rRNA_Ade_Mease_Trfase_CS"/>
</dbReference>
<dbReference type="InterPro" id="IPR020598">
    <property type="entry name" value="rRNA_Ade_methylase_Trfase_N"/>
</dbReference>
<dbReference type="InterPro" id="IPR001737">
    <property type="entry name" value="KsgA/Erm"/>
</dbReference>
<feature type="binding site" evidence="7 8">
    <location>
        <position position="59"/>
    </location>
    <ligand>
        <name>S-adenosyl-L-methionine</name>
        <dbReference type="ChEBI" id="CHEBI:59789"/>
    </ligand>
</feature>
<dbReference type="Proteomes" id="UP000671995">
    <property type="component" value="Chromosome"/>
</dbReference>
<dbReference type="GO" id="GO:0005829">
    <property type="term" value="C:cytosol"/>
    <property type="evidence" value="ECO:0007669"/>
    <property type="project" value="TreeGrafter"/>
</dbReference>
<dbReference type="GO" id="GO:0052908">
    <property type="term" value="F:16S rRNA (adenine(1518)-N(6)/adenine(1519)-N(6))-dimethyltransferase activity"/>
    <property type="evidence" value="ECO:0007669"/>
    <property type="project" value="UniProtKB-EC"/>
</dbReference>
<feature type="binding site" evidence="7 8">
    <location>
        <position position="108"/>
    </location>
    <ligand>
        <name>S-adenosyl-L-methionine</name>
        <dbReference type="ChEBI" id="CHEBI:59789"/>
    </ligand>
</feature>
<keyword evidence="5 7" id="KW-0949">S-adenosyl-L-methionine</keyword>
<evidence type="ECO:0000256" key="3">
    <source>
        <dbReference type="ARBA" id="ARBA00022603"/>
    </source>
</evidence>
<dbReference type="PANTHER" id="PTHR11727:SF7">
    <property type="entry name" value="DIMETHYLADENOSINE TRANSFERASE-RELATED"/>
    <property type="match status" value="1"/>
</dbReference>
<dbReference type="HAMAP" id="MF_00607">
    <property type="entry name" value="16SrRNA_methyltr_A"/>
    <property type="match status" value="1"/>
</dbReference>
<dbReference type="SUPFAM" id="SSF53335">
    <property type="entry name" value="S-adenosyl-L-methionine-dependent methyltransferases"/>
    <property type="match status" value="1"/>
</dbReference>
<evidence type="ECO:0000256" key="2">
    <source>
        <dbReference type="ARBA" id="ARBA00022552"/>
    </source>
</evidence>
<evidence type="ECO:0000259" key="9">
    <source>
        <dbReference type="SMART" id="SM00650"/>
    </source>
</evidence>
<dbReference type="InterPro" id="IPR029063">
    <property type="entry name" value="SAM-dependent_MTases_sf"/>
</dbReference>
<gene>
    <name evidence="7 10" type="primary">rsmA</name>
    <name evidence="7" type="synonym">ksgA</name>
    <name evidence="10" type="ORF">HRI96_06255</name>
</gene>
<dbReference type="EC" id="2.1.1.182" evidence="7"/>
<feature type="binding site" evidence="7 8">
    <location>
        <position position="32"/>
    </location>
    <ligand>
        <name>S-adenosyl-L-methionine</name>
        <dbReference type="ChEBI" id="CHEBI:59789"/>
    </ligand>
</feature>
<evidence type="ECO:0000256" key="7">
    <source>
        <dbReference type="HAMAP-Rule" id="MF_00607"/>
    </source>
</evidence>
<evidence type="ECO:0000256" key="5">
    <source>
        <dbReference type="ARBA" id="ARBA00022691"/>
    </source>
</evidence>
<protein>
    <recommendedName>
        <fullName evidence="7">Ribosomal RNA small subunit methyltransferase A</fullName>
        <ecNumber evidence="7">2.1.1.182</ecNumber>
    </recommendedName>
    <alternativeName>
        <fullName evidence="7">16S rRNA (adenine(1518)-N(6)/adenine(1519)-N(6))-dimethyltransferase</fullName>
    </alternativeName>
    <alternativeName>
        <fullName evidence="7">16S rRNA dimethyladenosine transferase</fullName>
    </alternativeName>
    <alternativeName>
        <fullName evidence="7">16S rRNA dimethylase</fullName>
    </alternativeName>
    <alternativeName>
        <fullName evidence="7">S-adenosylmethionine-6-N', N'-adenosyl(rRNA) dimethyltransferase</fullName>
    </alternativeName>
</protein>
<feature type="binding site" evidence="7 8">
    <location>
        <position position="34"/>
    </location>
    <ligand>
        <name>S-adenosyl-L-methionine</name>
        <dbReference type="ChEBI" id="CHEBI:59789"/>
    </ligand>
</feature>
<comment type="similarity">
    <text evidence="7">Belongs to the class I-like SAM-binding methyltransferase superfamily. rRNA adenine N(6)-methyltransferase family. RsmA subfamily.</text>
</comment>
<dbReference type="PROSITE" id="PS51689">
    <property type="entry name" value="SAM_RNA_A_N6_MT"/>
    <property type="match status" value="1"/>
</dbReference>
<dbReference type="Pfam" id="PF00398">
    <property type="entry name" value="RrnaAD"/>
    <property type="match status" value="1"/>
</dbReference>
<evidence type="ECO:0000256" key="1">
    <source>
        <dbReference type="ARBA" id="ARBA00022490"/>
    </source>
</evidence>
<feature type="domain" description="Ribosomal RNA adenine methylase transferase N-terminal" evidence="9">
    <location>
        <begin position="39"/>
        <end position="214"/>
    </location>
</feature>
<dbReference type="GO" id="GO:0003723">
    <property type="term" value="F:RNA binding"/>
    <property type="evidence" value="ECO:0007669"/>
    <property type="project" value="UniProtKB-UniRule"/>
</dbReference>
<dbReference type="InterPro" id="IPR011530">
    <property type="entry name" value="rRNA_adenine_dimethylase"/>
</dbReference>
<keyword evidence="6 7" id="KW-0694">RNA-binding</keyword>
<reference evidence="10" key="2">
    <citation type="journal article" date="2021" name="Microbiol. Resour. Announc.">
        <title>Complete Genome Sequences of Three Human Oral Treponema parvum Isolates.</title>
        <authorList>
            <person name="Zeng H."/>
            <person name="Watt R.M."/>
        </authorList>
    </citation>
    <scope>NUCLEOTIDE SEQUENCE</scope>
    <source>
        <strain evidence="10">ATCC 700773</strain>
    </source>
</reference>
<feature type="binding site" evidence="7 8">
    <location>
        <position position="129"/>
    </location>
    <ligand>
        <name>S-adenosyl-L-methionine</name>
        <dbReference type="ChEBI" id="CHEBI:59789"/>
    </ligand>
</feature>
<name>A0A975ICE4_9SPIR</name>
<organism evidence="10 11">
    <name type="scientific">Treponema parvum</name>
    <dbReference type="NCBI Taxonomy" id="138851"/>
    <lineage>
        <taxon>Bacteria</taxon>
        <taxon>Pseudomonadati</taxon>
        <taxon>Spirochaetota</taxon>
        <taxon>Spirochaetia</taxon>
        <taxon>Spirochaetales</taxon>
        <taxon>Treponemataceae</taxon>
        <taxon>Treponema</taxon>
    </lineage>
</organism>
<comment type="subcellular location">
    <subcellularLocation>
        <location evidence="7">Cytoplasm</location>
    </subcellularLocation>
</comment>
<sequence length="293" mass="32885">MNVLRLDYNSPSALKEFLEKNDMAMRKKFGQNFLVNANARKTLVDALGMEKGTRVWEIGPGLGAMTEEILLRGANLTVFEIDRGFLSVLEQLFFDYERKGTFSLVRGDVLKTWKAELKNSGKPDCFFGNLPYNIAATLIGDTIEEGVRFDKMLVTVQKEVAKRILASPGEKDYSSLSVLCQWAYDVKPVITLAGGNFWPRPNVDSMAVIMTPKAEFPRCEAPEFFVKLQRALFSLRRKTVKNNLSGFFSDAKDASRVLSSVGIDDNIRAERLGVEKLLALSDAIWSERQKAAH</sequence>
<comment type="function">
    <text evidence="7">Specifically dimethylates two adjacent adenosines (A1518 and A1519) in the loop of a conserved hairpin near the 3'-end of 16S rRNA in the 30S particle. May play a critical role in biogenesis of 30S subunits.</text>
</comment>
<evidence type="ECO:0000313" key="11">
    <source>
        <dbReference type="Proteomes" id="UP000671995"/>
    </source>
</evidence>